<feature type="domain" description="Ig-like" evidence="16">
    <location>
        <begin position="239"/>
        <end position="335"/>
    </location>
</feature>
<keyword evidence="12" id="KW-0812">Transmembrane</keyword>
<evidence type="ECO:0000256" key="5">
    <source>
        <dbReference type="ARBA" id="ARBA00022737"/>
    </source>
</evidence>
<feature type="domain" description="Tyrosine specific protein phosphatases" evidence="15">
    <location>
        <begin position="1330"/>
        <end position="1402"/>
    </location>
</feature>
<keyword evidence="6" id="KW-0378">Hydrolase</keyword>
<keyword evidence="7" id="KW-0904">Protein phosphatase</keyword>
<sequence>MVLFSGLTLFCLLFQGLVFVKAEIIISIHELQFHSMHRTRGKTRLRFDSTDRPISLTPGLSFGFSCDAADHTATPWYANSTSVPLRDPDSVGESLVYYYDKGTERILTFQYYNSTMNGNYSCTTASSQRTLIISEGAITVLLEYQTYNKDTVVGNSLTVTLQVFYAGIPTPSADNLTWYFNGDLITDQLRSDLSITPFTSTLFVIQGFSLIQDGVYLLNVTTSAGTAAASFFFDIKSRPAACFITSGSCLKQWERTMSLNSSFVLNCTDDSGDPLSTFQWFKDDINITASTNPQLSITQYTDRISYLTVTNVSPELAGSYKCATNNGIGKSQAVADILVEFTPNVSRITPLNSSVPVGQSIQLLVHFIGGYPLPTVTWYRLLGITNSNRVPITDPRASASGQYSLNLTITNSSLSDDGLYLLMINNTIGAIEIEFNVTILVPPVLTNLSSLVLFHRSSDCAQFLVSISSAKPPVTSSLIQWSGLYQSERSTALLMNGVSNMTLCGLVTDDTGPVTMTITHPGAPNISITFHLTVWGPPLPPSNLRISRVSSCIILLDWSNVSIATPTPTAAPINNVILITSYCDSSSMLCTQEKEELFSLSVNNTRLHLLPYKEYTFSLLSVNNLIGRGISRNNGSYSTLSDGAGFSPVVVSSNITANSSYLSISWFPPTQSSTCYNISHYSLDCYRGQVSGGRGVAPVYSTNVTADVRRDAIHVHVPVMAQDTRYYCLINVIVSDVSGGVYSLTTPTNMSVNTLPVVPPPPATPTFSGPTETDKPYTVTINLSGFKPSLHNVGIIRIGVLRLGSSPTLPSGSPDSLYASDQFFTSYEAAHRPQGGGPNSKPYFAVELTIDSIGDSFVVGSESNDTRNNNKRREAAAVFTNGPLDDESYYTFFIRAYSHSRYGPQYKIYSSTSFTSPVKPVSGSSPTTDRPTSGRREGGGSVGIAVGVVFFVLLLIAVAVTVLVVLILFWRKSKRKASTTLSSVEHDGSASPPRSNQYTSHEEIKARTSSLSSKDSPVRSPVTNGPPVTSGPPVVIGSVPAATNPCYTQEEEEEEVKRPPSVDGEPFLDDALSLSEFNPPPLTPSSLTSAGHVTMDTIDTCISMDTSVISNGAAANGSYSPSDFKPGEHVGRDEFQEHVEKLDKNKQEIFNEIFEFINSTSPDYACIASLAAHEYDQTKNRYRDVGAFDHTRVTLQEIPGVPHSHYINANFIKGYHDDKLYIATQGPKEETTDDFWRMVWEQRTVTIVMLTNLMESYKSKCHQYWPSSGQCCYGDIAVRVDRNIELPHYTIRGFKVFNERDTTEKERTVLQFHYTAWPDRNVPAQASHVLDFLRAINSANDKEEYGPIVVHCSAGVGRTGTIIALDIALEQLKLENKVDIKGIVTFLRKQRKQMVQALCQYIFIHNAILEDIVYGDTAVTIDEFKDRCMKLQEPTLINEEFNKIGSVKPPAQACPGPSIVPFETDKDSKFTSYYLDGYWTPNLFIKSPSPTKETEELFWRLIVQNECTHIINLSPADITTYSYIPPDVGDRQLKFGPLTVSVGRKQFNTGFSTRDISIFNEEDSSTLKLKYIQYQEMLLKQCFPRADKFIKFIQGCLVEAESCHRGNHPILIHDDGSNGPVGIFATLAYCLQRAKKERIIDLLQSANHHYLQCPGLIVNLQFYAYCYDCLLEYSDKLLKEESLPPIYENIASIRGKLVPSPEPLDEKHKEVMELGYDIL</sequence>
<dbReference type="InterPro" id="IPR003961">
    <property type="entry name" value="FN3_dom"/>
</dbReference>
<dbReference type="InParanoid" id="A0A1X7U5Q5"/>
<proteinExistence type="inferred from homology"/>
<evidence type="ECO:0000259" key="14">
    <source>
        <dbReference type="PROSITE" id="PS50055"/>
    </source>
</evidence>
<dbReference type="PANTHER" id="PTHR19134:SF449">
    <property type="entry name" value="TYROSINE-PROTEIN PHOSPHATASE 1"/>
    <property type="match status" value="1"/>
</dbReference>
<feature type="compositionally biased region" description="Polar residues" evidence="11">
    <location>
        <begin position="914"/>
        <end position="931"/>
    </location>
</feature>
<dbReference type="SMART" id="SM00194">
    <property type="entry name" value="PTPc"/>
    <property type="match status" value="1"/>
</dbReference>
<dbReference type="PROSITE" id="PS50055">
    <property type="entry name" value="TYR_PHOSPHATASE_PTP"/>
    <property type="match status" value="2"/>
</dbReference>
<dbReference type="Pfam" id="PF00102">
    <property type="entry name" value="Y_phosphatase"/>
    <property type="match status" value="2"/>
</dbReference>
<dbReference type="Gene3D" id="3.90.190.10">
    <property type="entry name" value="Protein tyrosine phosphatase superfamily"/>
    <property type="match status" value="2"/>
</dbReference>
<evidence type="ECO:0000256" key="13">
    <source>
        <dbReference type="SAM" id="SignalP"/>
    </source>
</evidence>
<dbReference type="OrthoDB" id="542841at2759"/>
<comment type="catalytic activity">
    <reaction evidence="10">
        <text>O-phospho-L-tyrosyl-[protein] + H2O = L-tyrosyl-[protein] + phosphate</text>
        <dbReference type="Rhea" id="RHEA:10684"/>
        <dbReference type="Rhea" id="RHEA-COMP:10136"/>
        <dbReference type="Rhea" id="RHEA-COMP:20101"/>
        <dbReference type="ChEBI" id="CHEBI:15377"/>
        <dbReference type="ChEBI" id="CHEBI:43474"/>
        <dbReference type="ChEBI" id="CHEBI:46858"/>
        <dbReference type="ChEBI" id="CHEBI:61978"/>
        <dbReference type="EC" id="3.1.3.48"/>
    </reaction>
</comment>
<dbReference type="eggNOG" id="KOG4228">
    <property type="taxonomic scope" value="Eukaryota"/>
</dbReference>
<dbReference type="Pfam" id="PF13927">
    <property type="entry name" value="Ig_3"/>
    <property type="match status" value="1"/>
</dbReference>
<keyword evidence="18" id="KW-1185">Reference proteome</keyword>
<dbReference type="EnsemblMetazoa" id="Aqu2.1.22796_001">
    <property type="protein sequence ID" value="Aqu2.1.22796_001"/>
    <property type="gene ID" value="Aqu2.1.22796"/>
</dbReference>
<dbReference type="InterPro" id="IPR016130">
    <property type="entry name" value="Tyr_Pase_AS"/>
</dbReference>
<dbReference type="GO" id="GO:0004725">
    <property type="term" value="F:protein tyrosine phosphatase activity"/>
    <property type="evidence" value="ECO:0007669"/>
    <property type="project" value="UniProtKB-EC"/>
</dbReference>
<feature type="signal peptide" evidence="13">
    <location>
        <begin position="1"/>
        <end position="22"/>
    </location>
</feature>
<dbReference type="InterPro" id="IPR007110">
    <property type="entry name" value="Ig-like_dom"/>
</dbReference>
<evidence type="ECO:0000256" key="8">
    <source>
        <dbReference type="ARBA" id="ARBA00023136"/>
    </source>
</evidence>
<dbReference type="KEGG" id="aqu:100632589"/>
<dbReference type="SMART" id="SM00409">
    <property type="entry name" value="IG"/>
    <property type="match status" value="4"/>
</dbReference>
<dbReference type="InterPro" id="IPR050348">
    <property type="entry name" value="Protein-Tyr_Phosphatase"/>
</dbReference>
<feature type="compositionally biased region" description="Polar residues" evidence="11">
    <location>
        <begin position="1007"/>
        <end position="1027"/>
    </location>
</feature>
<dbReference type="EC" id="3.1.3.48" evidence="3"/>
<dbReference type="InterPro" id="IPR036116">
    <property type="entry name" value="FN3_sf"/>
</dbReference>
<evidence type="ECO:0000259" key="15">
    <source>
        <dbReference type="PROSITE" id="PS50056"/>
    </source>
</evidence>
<evidence type="ECO:0000256" key="6">
    <source>
        <dbReference type="ARBA" id="ARBA00022801"/>
    </source>
</evidence>
<reference evidence="18" key="1">
    <citation type="journal article" date="2010" name="Nature">
        <title>The Amphimedon queenslandica genome and the evolution of animal complexity.</title>
        <authorList>
            <person name="Srivastava M."/>
            <person name="Simakov O."/>
            <person name="Chapman J."/>
            <person name="Fahey B."/>
            <person name="Gauthier M.E."/>
            <person name="Mitros T."/>
            <person name="Richards G.S."/>
            <person name="Conaco C."/>
            <person name="Dacre M."/>
            <person name="Hellsten U."/>
            <person name="Larroux C."/>
            <person name="Putnam N.H."/>
            <person name="Stanke M."/>
            <person name="Adamska M."/>
            <person name="Darling A."/>
            <person name="Degnan S.M."/>
            <person name="Oakley T.H."/>
            <person name="Plachetzki D.C."/>
            <person name="Zhai Y."/>
            <person name="Adamski M."/>
            <person name="Calcino A."/>
            <person name="Cummins S.F."/>
            <person name="Goodstein D.M."/>
            <person name="Harris C."/>
            <person name="Jackson D.J."/>
            <person name="Leys S.P."/>
            <person name="Shu S."/>
            <person name="Woodcroft B.J."/>
            <person name="Vervoort M."/>
            <person name="Kosik K.S."/>
            <person name="Manning G."/>
            <person name="Degnan B.M."/>
            <person name="Rokhsar D.S."/>
        </authorList>
    </citation>
    <scope>NUCLEOTIDE SEQUENCE [LARGE SCALE GENOMIC DNA]</scope>
</reference>
<dbReference type="PROSITE" id="PS50056">
    <property type="entry name" value="TYR_PHOSPHATASE_2"/>
    <property type="match status" value="1"/>
</dbReference>
<feature type="region of interest" description="Disordered" evidence="11">
    <location>
        <begin position="980"/>
        <end position="1090"/>
    </location>
</feature>
<dbReference type="InterPro" id="IPR003598">
    <property type="entry name" value="Ig_sub2"/>
</dbReference>
<accession>A0A1X7U5Q5</accession>
<dbReference type="InterPro" id="IPR029021">
    <property type="entry name" value="Prot-tyrosine_phosphatase-like"/>
</dbReference>
<name>A0A1X7U5Q5_AMPQE</name>
<evidence type="ECO:0000256" key="2">
    <source>
        <dbReference type="ARBA" id="ARBA00010504"/>
    </source>
</evidence>
<dbReference type="EnsemblMetazoa" id="XM_020000523.1">
    <property type="protein sequence ID" value="XP_019856082.1"/>
    <property type="gene ID" value="LOC100632589"/>
</dbReference>
<feature type="domain" description="Ig-like" evidence="16">
    <location>
        <begin position="343"/>
        <end position="438"/>
    </location>
</feature>
<evidence type="ECO:0000256" key="12">
    <source>
        <dbReference type="SAM" id="Phobius"/>
    </source>
</evidence>
<dbReference type="InterPro" id="IPR003595">
    <property type="entry name" value="Tyr_Pase_cat"/>
</dbReference>
<dbReference type="SMART" id="SM00404">
    <property type="entry name" value="PTPc_motif"/>
    <property type="match status" value="2"/>
</dbReference>
<comment type="subcellular location">
    <subcellularLocation>
        <location evidence="1">Membrane</location>
        <topology evidence="1">Single-pass membrane protein</topology>
    </subcellularLocation>
</comment>
<feature type="transmembrane region" description="Helical" evidence="12">
    <location>
        <begin position="942"/>
        <end position="970"/>
    </location>
</feature>
<dbReference type="Pfam" id="PF07679">
    <property type="entry name" value="I-set"/>
    <property type="match status" value="1"/>
</dbReference>
<dbReference type="PROSITE" id="PS00383">
    <property type="entry name" value="TYR_PHOSPHATASE_1"/>
    <property type="match status" value="1"/>
</dbReference>
<evidence type="ECO:0000259" key="16">
    <source>
        <dbReference type="PROSITE" id="PS50835"/>
    </source>
</evidence>
<protein>
    <recommendedName>
        <fullName evidence="3">protein-tyrosine-phosphatase</fullName>
        <ecNumber evidence="3">3.1.3.48</ecNumber>
    </recommendedName>
</protein>
<feature type="domain" description="Tyrosine-protein phosphatase" evidence="14">
    <location>
        <begin position="1150"/>
        <end position="1411"/>
    </location>
</feature>
<reference evidence="17" key="2">
    <citation type="submission" date="2017-05" db="UniProtKB">
        <authorList>
            <consortium name="EnsemblMetazoa"/>
        </authorList>
    </citation>
    <scope>IDENTIFICATION</scope>
</reference>
<dbReference type="InterPro" id="IPR000242">
    <property type="entry name" value="PTP_cat"/>
</dbReference>
<keyword evidence="12" id="KW-1133">Transmembrane helix</keyword>
<feature type="chain" id="PRO_5012372230" description="protein-tyrosine-phosphatase" evidence="13">
    <location>
        <begin position="23"/>
        <end position="1719"/>
    </location>
</feature>
<dbReference type="PRINTS" id="PR00700">
    <property type="entry name" value="PRTYPHPHTASE"/>
</dbReference>
<keyword evidence="9" id="KW-0675">Receptor</keyword>
<dbReference type="FunFam" id="3.90.190.10:FF:000062">
    <property type="entry name" value="Receptor-type tyrosine-protein phosphatase kappa"/>
    <property type="match status" value="1"/>
</dbReference>
<dbReference type="InterPro" id="IPR003599">
    <property type="entry name" value="Ig_sub"/>
</dbReference>
<comment type="similarity">
    <text evidence="2">Belongs to the protein-tyrosine phosphatase family. Receptor class 2A subfamily.</text>
</comment>
<dbReference type="eggNOG" id="KOG0613">
    <property type="taxonomic scope" value="Eukaryota"/>
</dbReference>
<keyword evidence="8 12" id="KW-0472">Membrane</keyword>
<dbReference type="PROSITE" id="PS50835">
    <property type="entry name" value="IG_LIKE"/>
    <property type="match status" value="2"/>
</dbReference>
<dbReference type="Proteomes" id="UP000007879">
    <property type="component" value="Unassembled WGS sequence"/>
</dbReference>
<dbReference type="GO" id="GO:0016020">
    <property type="term" value="C:membrane"/>
    <property type="evidence" value="ECO:0007669"/>
    <property type="project" value="UniProtKB-SubCell"/>
</dbReference>
<dbReference type="Gene3D" id="2.60.40.10">
    <property type="entry name" value="Immunoglobulins"/>
    <property type="match status" value="3"/>
</dbReference>
<dbReference type="SUPFAM" id="SSF49265">
    <property type="entry name" value="Fibronectin type III"/>
    <property type="match status" value="1"/>
</dbReference>
<evidence type="ECO:0000256" key="11">
    <source>
        <dbReference type="SAM" id="MobiDB-lite"/>
    </source>
</evidence>
<evidence type="ECO:0000256" key="7">
    <source>
        <dbReference type="ARBA" id="ARBA00022912"/>
    </source>
</evidence>
<dbReference type="InterPro" id="IPR000387">
    <property type="entry name" value="Tyr_Pase_dom"/>
</dbReference>
<evidence type="ECO:0000313" key="18">
    <source>
        <dbReference type="Proteomes" id="UP000007879"/>
    </source>
</evidence>
<dbReference type="PANTHER" id="PTHR19134">
    <property type="entry name" value="RECEPTOR-TYPE TYROSINE-PROTEIN PHOSPHATASE"/>
    <property type="match status" value="1"/>
</dbReference>
<dbReference type="InterPro" id="IPR013098">
    <property type="entry name" value="Ig_I-set"/>
</dbReference>
<dbReference type="SMART" id="SM00060">
    <property type="entry name" value="FN3"/>
    <property type="match status" value="2"/>
</dbReference>
<keyword evidence="5" id="KW-0677">Repeat</keyword>
<dbReference type="SUPFAM" id="SSF52799">
    <property type="entry name" value="(Phosphotyrosine protein) phosphatases II"/>
    <property type="match status" value="2"/>
</dbReference>
<evidence type="ECO:0000256" key="10">
    <source>
        <dbReference type="ARBA" id="ARBA00051722"/>
    </source>
</evidence>
<dbReference type="SUPFAM" id="SSF48726">
    <property type="entry name" value="Immunoglobulin"/>
    <property type="match status" value="3"/>
</dbReference>
<dbReference type="InterPro" id="IPR036179">
    <property type="entry name" value="Ig-like_dom_sf"/>
</dbReference>
<gene>
    <name evidence="17" type="primary">100632589</name>
</gene>
<feature type="domain" description="Tyrosine-protein phosphatase" evidence="14">
    <location>
        <begin position="1438"/>
        <end position="1673"/>
    </location>
</feature>
<dbReference type="InterPro" id="IPR013783">
    <property type="entry name" value="Ig-like_fold"/>
</dbReference>
<evidence type="ECO:0000256" key="4">
    <source>
        <dbReference type="ARBA" id="ARBA00022729"/>
    </source>
</evidence>
<evidence type="ECO:0000313" key="17">
    <source>
        <dbReference type="EnsemblMetazoa" id="Aqu2.1.22796_001"/>
    </source>
</evidence>
<evidence type="ECO:0000256" key="1">
    <source>
        <dbReference type="ARBA" id="ARBA00004167"/>
    </source>
</evidence>
<organism evidence="17">
    <name type="scientific">Amphimedon queenslandica</name>
    <name type="common">Sponge</name>
    <dbReference type="NCBI Taxonomy" id="400682"/>
    <lineage>
        <taxon>Eukaryota</taxon>
        <taxon>Metazoa</taxon>
        <taxon>Porifera</taxon>
        <taxon>Demospongiae</taxon>
        <taxon>Heteroscleromorpha</taxon>
        <taxon>Haplosclerida</taxon>
        <taxon>Niphatidae</taxon>
        <taxon>Amphimedon</taxon>
    </lineage>
</organism>
<keyword evidence="4 13" id="KW-0732">Signal</keyword>
<feature type="region of interest" description="Disordered" evidence="11">
    <location>
        <begin position="914"/>
        <end position="938"/>
    </location>
</feature>
<evidence type="ECO:0000256" key="3">
    <source>
        <dbReference type="ARBA" id="ARBA00013064"/>
    </source>
</evidence>
<evidence type="ECO:0000256" key="9">
    <source>
        <dbReference type="ARBA" id="ARBA00023170"/>
    </source>
</evidence>
<dbReference type="SMART" id="SM00408">
    <property type="entry name" value="IGc2"/>
    <property type="match status" value="2"/>
</dbReference>